<evidence type="ECO:0000256" key="1">
    <source>
        <dbReference type="SAM" id="MobiDB-lite"/>
    </source>
</evidence>
<accession>A0A8S5M1T5</accession>
<dbReference type="EMBL" id="BK014797">
    <property type="protein sequence ID" value="DAD76196.1"/>
    <property type="molecule type" value="Genomic_DNA"/>
</dbReference>
<feature type="region of interest" description="Disordered" evidence="1">
    <location>
        <begin position="450"/>
        <end position="475"/>
    </location>
</feature>
<dbReference type="SUPFAM" id="SSF48371">
    <property type="entry name" value="ARM repeat"/>
    <property type="match status" value="1"/>
</dbReference>
<name>A0A8S5M1T5_9CAUD</name>
<evidence type="ECO:0000313" key="2">
    <source>
        <dbReference type="EMBL" id="DAD76196.1"/>
    </source>
</evidence>
<dbReference type="InterPro" id="IPR016024">
    <property type="entry name" value="ARM-type_fold"/>
</dbReference>
<proteinExistence type="predicted"/>
<organism evidence="2">
    <name type="scientific">Siphoviridae sp. ctrfD19</name>
    <dbReference type="NCBI Taxonomy" id="2826478"/>
    <lineage>
        <taxon>Viruses</taxon>
        <taxon>Duplodnaviria</taxon>
        <taxon>Heunggongvirae</taxon>
        <taxon>Uroviricota</taxon>
        <taxon>Caudoviricetes</taxon>
    </lineage>
</organism>
<reference evidence="2" key="1">
    <citation type="journal article" date="2021" name="Proc. Natl. Acad. Sci. U.S.A.">
        <title>A Catalog of Tens of Thousands of Viruses from Human Metagenomes Reveals Hidden Associations with Chronic Diseases.</title>
        <authorList>
            <person name="Tisza M.J."/>
            <person name="Buck C.B."/>
        </authorList>
    </citation>
    <scope>NUCLEOTIDE SEQUENCE</scope>
    <source>
        <strain evidence="2">CtrfD19</strain>
    </source>
</reference>
<protein>
    <submittedName>
        <fullName evidence="2">Minor tail protein</fullName>
    </submittedName>
</protein>
<feature type="compositionally biased region" description="Low complexity" evidence="1">
    <location>
        <begin position="451"/>
        <end position="464"/>
    </location>
</feature>
<sequence>MATSIAGISFDLSFDGSKMLASINDSCKKVKDRFNQSFSQAAKKSTEAIKIGNTEIDKILSQTERSAKSKAAAIASVYKKEGESASEAFRKAWLLIERDSESGSGEVKKHIKGIGSQFKKTSSEIEDDASSLKTRVSGIGTFTRKLGSLLVGAFAVKKLTDFGKSCLELGSDLAEVQNVVDVTFPNMTAQVDKFAKSAAQSFGLSETMAKQFTGTFGAMAKAFGFSEEQAYDMGASLTKLAGDVASFYNLSQDEAYTKLKSVFTGETESLKDLGVVMTQTALDSYALANGFGKTTAKMSEAEKVALRYSFVQNQLAAAQGDFARTSGSWANQVRILTLQFDSLKATIGQGLINLFTPVVRVINTVIGKLITLANAFKSFTELITGQKSSNSASGQISAIGSAAAGASAGMDDAASSADNLSSANNGVAKSAKKAAEKMRTLMGFDQINKLDSQTDTDSSTPSTGSGTGVSGTGVDFGNLTQGETVIDKTDKKMSALLKRSKELAAIFKKGFKIGFGDSQKRINTITAGIKDIGKNLKEIFTDTSVITAADGCANAIALSFGKINGAMTSVGLTIGANLIGGFAQYLAKNSSYIREKLVSLFNITSDIALLTGDFWTAFADIFSIFAGPEGQGITADIIGIFADGFLGAINVGAQFIKDIETIVVTPVVENTQKIKETIEGLLVPIQIVLDTLHQSVVDTFSKISEVYATYVSPFITSVAEGISSILGIFLDGWNTYISPVLDYLAEKFSLVWQEHIQPALDGIIILVGKVFENLQTLWETLLQPLIEWVIENIMPVIGPILQGVGDLFLNLLAVAGDVISGITKVLGGFIDFCTGAFSGDFSKCFQGLNEILDGFKQIASSVFKFLQDNVFKPLDDFIENVFATDWSKHFGVLGGVLNGFFKSGQDTIRDIRKVFEGFNEFISGVFSGDWEKAWNGINDIFVGVFNGLADIAKTPINAIIGGFNSVLGLVNGLINKVNNIRFKITVPDWIPGIGGSWWGFNGFNIPTIGTIPMLANGGFVKANTPQLAMIGDNRHQGEIVSPEDKLQEMALKAASMAGGNISREELESIINRAVMRIVAALSELGFYMDSNQVATAVRNAQAANDTRYNTVEVR</sequence>